<organism evidence="6 7">
    <name type="scientific">Durusdinium trenchii</name>
    <dbReference type="NCBI Taxonomy" id="1381693"/>
    <lineage>
        <taxon>Eukaryota</taxon>
        <taxon>Sar</taxon>
        <taxon>Alveolata</taxon>
        <taxon>Dinophyceae</taxon>
        <taxon>Suessiales</taxon>
        <taxon>Symbiodiniaceae</taxon>
        <taxon>Durusdinium</taxon>
    </lineage>
</organism>
<dbReference type="PANTHER" id="PTHR11452">
    <property type="entry name" value="ALPHA-GALACTOSIDASE/ALPHA-N-ACETYLGALACTOSAMINIDASE"/>
    <property type="match status" value="1"/>
</dbReference>
<feature type="region of interest" description="Disordered" evidence="4">
    <location>
        <begin position="647"/>
        <end position="677"/>
    </location>
</feature>
<protein>
    <recommendedName>
        <fullName evidence="8">Alpha-galactosidase</fullName>
    </recommendedName>
</protein>
<feature type="compositionally biased region" description="Basic and acidic residues" evidence="4">
    <location>
        <begin position="665"/>
        <end position="675"/>
    </location>
</feature>
<dbReference type="InterPro" id="IPR000111">
    <property type="entry name" value="Glyco_hydro_27/36_CS"/>
</dbReference>
<dbReference type="CDD" id="cd14792">
    <property type="entry name" value="GH27"/>
    <property type="match status" value="1"/>
</dbReference>
<feature type="chain" id="PRO_5046099695" description="Alpha-galactosidase" evidence="5">
    <location>
        <begin position="18"/>
        <end position="772"/>
    </location>
</feature>
<evidence type="ECO:0000256" key="5">
    <source>
        <dbReference type="SAM" id="SignalP"/>
    </source>
</evidence>
<dbReference type="Pfam" id="PF16499">
    <property type="entry name" value="Melibiase_2"/>
    <property type="match status" value="2"/>
</dbReference>
<evidence type="ECO:0008006" key="8">
    <source>
        <dbReference type="Google" id="ProtNLM"/>
    </source>
</evidence>
<evidence type="ECO:0000313" key="7">
    <source>
        <dbReference type="Proteomes" id="UP001642484"/>
    </source>
</evidence>
<comment type="similarity">
    <text evidence="1">Belongs to the glycosyl hydrolase 27 family.</text>
</comment>
<dbReference type="PANTHER" id="PTHR11452:SF83">
    <property type="entry name" value="ALPHA-GALACTOSIDASE"/>
    <property type="match status" value="1"/>
</dbReference>
<gene>
    <name evidence="6" type="ORF">CCMP2556_LOCUS51788</name>
</gene>
<dbReference type="SUPFAM" id="SSF51445">
    <property type="entry name" value="(Trans)glycosidases"/>
    <property type="match status" value="2"/>
</dbReference>
<accession>A0ABP0SH06</accession>
<dbReference type="PROSITE" id="PS00512">
    <property type="entry name" value="ALPHA_GALACTOSIDASE"/>
    <property type="match status" value="1"/>
</dbReference>
<feature type="region of interest" description="Disordered" evidence="4">
    <location>
        <begin position="278"/>
        <end position="305"/>
    </location>
</feature>
<comment type="caution">
    <text evidence="6">The sequence shown here is derived from an EMBL/GenBank/DDBJ whole genome shotgun (WGS) entry which is preliminary data.</text>
</comment>
<keyword evidence="2" id="KW-0378">Hydrolase</keyword>
<dbReference type="InterPro" id="IPR013785">
    <property type="entry name" value="Aldolase_TIM"/>
</dbReference>
<dbReference type="Gene3D" id="3.20.20.70">
    <property type="entry name" value="Aldolase class I"/>
    <property type="match status" value="2"/>
</dbReference>
<dbReference type="EMBL" id="CAXAMN010027583">
    <property type="protein sequence ID" value="CAK9111603.1"/>
    <property type="molecule type" value="Genomic_DNA"/>
</dbReference>
<sequence length="772" mass="86338">MTTQWRWWMLGVPTAVALENGLALTPPMGWMTWQRYRCNMDCDSDPSTCINEQLIKEMADRMAEAARGERSPVRGYFCVAVPISGREGLLPENHAWVAEAQSLREARWLSAKERGYPDSRKESKWRERHALWCEANNVNVNSTRLVGPCPDDLFLHLPRERDLWTKLMLNCQQPAHAVADISQSLDRVKVRHSVLPTITPGGHVIVGEVKRALAPLEKLLIHGLPLHRMELPDSISSAEWESMGGNMMHLQTVGFACLLALSLVDWQGTKYCEWAKHGPQGQRGGAGSSSIATHPKARSAAEKRREDKLRARFGLIRSPQGVRRLANPQCKRTKKNQQKQRRLPKHDGWLEAGYRYVSIDDCWMTKERDAQGRQVADPKRFPSGMAALGDYIHGKGLKFATYGDIGAKTCQGFTGFQGHFEQDAQTFAEWKVDYLKVDGCFESPKDMARDYPAFGAALNQTGRPIVYSCSWPAYMPSHCEKSDHCMDSLVEHCNLWRNFDDVQDSWDSVKSIANFWRRRNASDEMVRAAGPGHWNDPDMLLVGDFGLSPSQEQTQFALWAIWAAPLFMSNNLRDIKQSSKEILLNREIIAVNQDLLGHQGFCVGGCDGDLRIWAKPLVGGETAAVLQNLQEGGDGENITLTMAMTDPSLDRESEVANSSSRKSGGRLERGNRELGESGIAGEGKWRVSKQRLVLGSVSARLRRETDWPEEGHVSEEVINEYAARQPNPLRMEEVLAMKETQATAEMLKQEIPAGEPGRGVGCIGRSAGRPPG</sequence>
<dbReference type="InterPro" id="IPR017853">
    <property type="entry name" value="GH"/>
</dbReference>
<evidence type="ECO:0000256" key="3">
    <source>
        <dbReference type="ARBA" id="ARBA00023295"/>
    </source>
</evidence>
<dbReference type="InterPro" id="IPR002241">
    <property type="entry name" value="Glyco_hydro_27"/>
</dbReference>
<evidence type="ECO:0000256" key="2">
    <source>
        <dbReference type="ARBA" id="ARBA00022801"/>
    </source>
</evidence>
<name>A0ABP0SH06_9DINO</name>
<evidence type="ECO:0000313" key="6">
    <source>
        <dbReference type="EMBL" id="CAK9111603.1"/>
    </source>
</evidence>
<dbReference type="Proteomes" id="UP001642484">
    <property type="component" value="Unassembled WGS sequence"/>
</dbReference>
<reference evidence="6 7" key="1">
    <citation type="submission" date="2024-02" db="EMBL/GenBank/DDBJ databases">
        <authorList>
            <person name="Chen Y."/>
            <person name="Shah S."/>
            <person name="Dougan E. K."/>
            <person name="Thang M."/>
            <person name="Chan C."/>
        </authorList>
    </citation>
    <scope>NUCLEOTIDE SEQUENCE [LARGE SCALE GENOMIC DNA]</scope>
</reference>
<keyword evidence="3" id="KW-0326">Glycosidase</keyword>
<keyword evidence="7" id="KW-1185">Reference proteome</keyword>
<keyword evidence="5" id="KW-0732">Signal</keyword>
<feature type="signal peptide" evidence="5">
    <location>
        <begin position="1"/>
        <end position="17"/>
    </location>
</feature>
<feature type="region of interest" description="Disordered" evidence="4">
    <location>
        <begin position="750"/>
        <end position="772"/>
    </location>
</feature>
<evidence type="ECO:0000256" key="1">
    <source>
        <dbReference type="ARBA" id="ARBA00009743"/>
    </source>
</evidence>
<evidence type="ECO:0000256" key="4">
    <source>
        <dbReference type="SAM" id="MobiDB-lite"/>
    </source>
</evidence>
<proteinExistence type="inferred from homology"/>